<dbReference type="Proteomes" id="UP000026915">
    <property type="component" value="Chromosome 2"/>
</dbReference>
<dbReference type="Gramene" id="EOY01806">
    <property type="protein sequence ID" value="EOY01806"/>
    <property type="gene ID" value="TCM_011620"/>
</dbReference>
<dbReference type="InterPro" id="IPR001680">
    <property type="entry name" value="WD40_rpt"/>
</dbReference>
<proteinExistence type="predicted"/>
<dbReference type="GO" id="GO:0043130">
    <property type="term" value="F:ubiquitin binding"/>
    <property type="evidence" value="ECO:0000318"/>
    <property type="project" value="GO_Central"/>
</dbReference>
<dbReference type="Pfam" id="PF00400">
    <property type="entry name" value="WD40"/>
    <property type="match status" value="2"/>
</dbReference>
<reference evidence="4 5" key="1">
    <citation type="journal article" date="2013" name="Genome Biol.">
        <title>The genome sequence of the most widely cultivated cacao type and its use to identify candidate genes regulating pod color.</title>
        <authorList>
            <person name="Motamayor J.C."/>
            <person name="Mockaitis K."/>
            <person name="Schmutz J."/>
            <person name="Haiminen N."/>
            <person name="Iii D.L."/>
            <person name="Cornejo O."/>
            <person name="Findley S.D."/>
            <person name="Zheng P."/>
            <person name="Utro F."/>
            <person name="Royaert S."/>
            <person name="Saski C."/>
            <person name="Jenkins J."/>
            <person name="Podicheti R."/>
            <person name="Zhao M."/>
            <person name="Scheffler B.E."/>
            <person name="Stack J.C."/>
            <person name="Feltus F.A."/>
            <person name="Mustiga G.M."/>
            <person name="Amores F."/>
            <person name="Phillips W."/>
            <person name="Marelli J.P."/>
            <person name="May G.D."/>
            <person name="Shapiro H."/>
            <person name="Ma J."/>
            <person name="Bustamante C.D."/>
            <person name="Schnell R.J."/>
            <person name="Main D."/>
            <person name="Gilbert D."/>
            <person name="Parida L."/>
            <person name="Kuhn D.N."/>
        </authorList>
    </citation>
    <scope>NUCLEOTIDE SEQUENCE [LARGE SCALE GENOMIC DNA]</scope>
    <source>
        <strain evidence="5">cv. Matina 1-6</strain>
    </source>
</reference>
<dbReference type="GO" id="GO:0009524">
    <property type="term" value="C:phragmoplast"/>
    <property type="evidence" value="ECO:0000318"/>
    <property type="project" value="GO_Central"/>
</dbReference>
<feature type="repeat" description="WD" evidence="3">
    <location>
        <begin position="227"/>
        <end position="269"/>
    </location>
</feature>
<dbReference type="STRING" id="3641.A0A061EA43"/>
<keyword evidence="2" id="KW-0677">Repeat</keyword>
<evidence type="ECO:0000256" key="3">
    <source>
        <dbReference type="PROSITE-ProRule" id="PRU00221"/>
    </source>
</evidence>
<evidence type="ECO:0000256" key="2">
    <source>
        <dbReference type="ARBA" id="ARBA00022737"/>
    </source>
</evidence>
<feature type="repeat" description="WD" evidence="3">
    <location>
        <begin position="90"/>
        <end position="122"/>
    </location>
</feature>
<dbReference type="GO" id="GO:0005654">
    <property type="term" value="C:nucleoplasm"/>
    <property type="evidence" value="ECO:0000318"/>
    <property type="project" value="GO_Central"/>
</dbReference>
<dbReference type="InParanoid" id="A0A061EA43"/>
<dbReference type="eggNOG" id="KOG1036">
    <property type="taxonomic scope" value="Eukaryota"/>
</dbReference>
<dbReference type="FunCoup" id="A0A061EA43">
    <property type="interactions" value="66"/>
</dbReference>
<keyword evidence="5" id="KW-1185">Reference proteome</keyword>
<dbReference type="OMA" id="EVPIRCV"/>
<evidence type="ECO:0000313" key="5">
    <source>
        <dbReference type="Proteomes" id="UP000026915"/>
    </source>
</evidence>
<evidence type="ECO:0000313" key="4">
    <source>
        <dbReference type="EMBL" id="EOY01806.1"/>
    </source>
</evidence>
<organism evidence="4 5">
    <name type="scientific">Theobroma cacao</name>
    <name type="common">Cacao</name>
    <name type="synonym">Cocoa</name>
    <dbReference type="NCBI Taxonomy" id="3641"/>
    <lineage>
        <taxon>Eukaryota</taxon>
        <taxon>Viridiplantae</taxon>
        <taxon>Streptophyta</taxon>
        <taxon>Embryophyta</taxon>
        <taxon>Tracheophyta</taxon>
        <taxon>Spermatophyta</taxon>
        <taxon>Magnoliopsida</taxon>
        <taxon>eudicotyledons</taxon>
        <taxon>Gunneridae</taxon>
        <taxon>Pentapetalae</taxon>
        <taxon>rosids</taxon>
        <taxon>malvids</taxon>
        <taxon>Malvales</taxon>
        <taxon>Malvaceae</taxon>
        <taxon>Byttnerioideae</taxon>
        <taxon>Theobroma</taxon>
    </lineage>
</organism>
<evidence type="ECO:0000256" key="1">
    <source>
        <dbReference type="ARBA" id="ARBA00022574"/>
    </source>
</evidence>
<dbReference type="GO" id="GO:1990298">
    <property type="term" value="C:bub1-bub3 complex"/>
    <property type="evidence" value="ECO:0000318"/>
    <property type="project" value="GO_Central"/>
</dbReference>
<dbReference type="AlphaFoldDB" id="A0A061EA43"/>
<dbReference type="GO" id="GO:0007094">
    <property type="term" value="P:mitotic spindle assembly checkpoint signaling"/>
    <property type="evidence" value="ECO:0000318"/>
    <property type="project" value="GO_Central"/>
</dbReference>
<dbReference type="PANTHER" id="PTHR10971">
    <property type="entry name" value="MRNA EXPORT FACTOR AND BUB3"/>
    <property type="match status" value="1"/>
</dbReference>
<dbReference type="EMBL" id="CM001880">
    <property type="protein sequence ID" value="EOY01806.1"/>
    <property type="molecule type" value="Genomic_DNA"/>
</dbReference>
<name>A0A061EA43_THECC</name>
<dbReference type="InterPro" id="IPR015943">
    <property type="entry name" value="WD40/YVTN_repeat-like_dom_sf"/>
</dbReference>
<dbReference type="SUPFAM" id="SSF50978">
    <property type="entry name" value="WD40 repeat-like"/>
    <property type="match status" value="1"/>
</dbReference>
<protein>
    <submittedName>
        <fullName evidence="4">Transducin/WD40 repeat-like superfamily protein</fullName>
    </submittedName>
</protein>
<dbReference type="GO" id="GO:0000776">
    <property type="term" value="C:kinetochore"/>
    <property type="evidence" value="ECO:0000318"/>
    <property type="project" value="GO_Central"/>
</dbReference>
<dbReference type="PROSITE" id="PS50082">
    <property type="entry name" value="WD_REPEATS_2"/>
    <property type="match status" value="2"/>
</dbReference>
<keyword evidence="1 3" id="KW-0853">WD repeat</keyword>
<dbReference type="HOGENOM" id="CLU_038526_3_0_1"/>
<dbReference type="Gene3D" id="2.130.10.10">
    <property type="entry name" value="YVTN repeat-like/Quinoprotein amine dehydrogenase"/>
    <property type="match status" value="1"/>
</dbReference>
<gene>
    <name evidence="4" type="ORF">TCM_011620</name>
</gene>
<dbReference type="InterPro" id="IPR036322">
    <property type="entry name" value="WD40_repeat_dom_sf"/>
</dbReference>
<accession>A0A061EA43</accession>
<dbReference type="FunFam" id="2.130.10.10:FF:001244">
    <property type="entry name" value="Mitotic checkpoint protein BUB3.3"/>
    <property type="match status" value="1"/>
</dbReference>
<sequence>MNGTCLEFENPIRDAISRIRFSPQSNNLLISSWDSSLRLYDVECSQLRLEAPSEAALLDCCFQEESVVFSAGTDGSITRYDLHSGISNRIGNHDDVATCVEYSNETRQVITAGFDKKVIAWDTCGAKPLAFLKNLGAEVDSMSLSGFELTVAVGSSVDIYDLRNLDRSVQSNESCMDVQIRCVHSIPYSKGYAVGSVDGRVKLEISYQSNSNNMGYVFRCHPKSRDGRHHLVPVNDIAFNPFISGAFVTGDNEGYITAWDAKSRRRLFELPRCSNSVASLSYNHEGQFLAVASSYTYQEAIEMLLHCLKLFACTNEESSCTYGRKTFVVKLSSTVINLFMDTLPVTGKSPLKYLCIKWMTDISDQFLLEIQVGNDCTSVLGNYRNDPHLRNLIFAQMNSFPYPEPDSKILGAQ</sequence>
<dbReference type="SMART" id="SM00320">
    <property type="entry name" value="WD40"/>
    <property type="match status" value="4"/>
</dbReference>